<dbReference type="AlphaFoldDB" id="A0AAD7LUR4"/>
<feature type="domain" description="ABC1 atypical kinase-like" evidence="3">
    <location>
        <begin position="238"/>
        <end position="483"/>
    </location>
</feature>
<name>A0AAD7LUR4_QUISA</name>
<proteinExistence type="inferred from homology"/>
<keyword evidence="2" id="KW-1133">Transmembrane helix</keyword>
<keyword evidence="4" id="KW-0418">Kinase</keyword>
<evidence type="ECO:0000256" key="2">
    <source>
        <dbReference type="SAM" id="Phobius"/>
    </source>
</evidence>
<dbReference type="Pfam" id="PF03109">
    <property type="entry name" value="ABC1"/>
    <property type="match status" value="1"/>
</dbReference>
<dbReference type="GO" id="GO:0046467">
    <property type="term" value="P:membrane lipid biosynthetic process"/>
    <property type="evidence" value="ECO:0007669"/>
    <property type="project" value="TreeGrafter"/>
</dbReference>
<protein>
    <submittedName>
        <fullName evidence="4">Protein kinase</fullName>
    </submittedName>
</protein>
<sequence length="707" mass="80818">MAAVLALHGCYYHNVELKNQERIVDNLSFSSSISVHKLSKIERPTCDLARTDRFLRFKVEMRQTESPSRLNTNGRAVKMVPSSEVVKSKTASTKKVEMVNGSKQVVNGASLVRRDPSPALIKMPKSRKSAELPPLDELKVLPSDEGFSWANENYNSFQRSLDVWSFVLSLRIRVLLDNAKWAYFGRFTEDRQKSRRRKTASWLRECVLQLGPTFIKLGQLSSTRSDLFPREFVDELAKLQDRVPAFSPKKARGFIENELGASINILFKEFEDQPIAAASLGQVHRAVLHNGEKVVVKVQRPGLKKLFDIDLKNLKLIAEYFQRSESLGGPTRDWIGIYEECATILYQEIDYINEGKNADRFRRDFRNIKWVRVPLVYWDYTAPKVLTLEYVPGIKINQIDLLSSRGYDRSRIASRAIEAYLIQILRTGFFHADPHPGNLAIDVDETLIYYDFGMMGEIKSFTRERLLDLFYSVYEKDAKKVMQRLVDLEALQPTGDMSSVRRSVQFFLDNLLSQTPDQQQTLNAIGEDLFAIAQDQPFRFPSTFTFVIRAFSTLEGIGYILDPDFTFVKIAAPYAQELLDIKQKQRTGTQLVQEIRKQADDARTYTISMPYRVQRIEEFVKQLESGDLKLRVRVLESERAARKATILQMATMYTVFGGTLLNLGVTLSSQGSQAIANGSFIGAGVFMTLVLRSMQRVKKLDKFEKMI</sequence>
<dbReference type="GO" id="GO:1901031">
    <property type="term" value="P:regulation of response to reactive oxygen species"/>
    <property type="evidence" value="ECO:0007669"/>
    <property type="project" value="TreeGrafter"/>
</dbReference>
<evidence type="ECO:0000256" key="1">
    <source>
        <dbReference type="ARBA" id="ARBA00009670"/>
    </source>
</evidence>
<accession>A0AAD7LUR4</accession>
<dbReference type="GO" id="GO:0016301">
    <property type="term" value="F:kinase activity"/>
    <property type="evidence" value="ECO:0007669"/>
    <property type="project" value="UniProtKB-KW"/>
</dbReference>
<keyword evidence="2" id="KW-0812">Transmembrane</keyword>
<dbReference type="PANTHER" id="PTHR10566:SF113">
    <property type="entry name" value="PROTEIN ACTIVITY OF BC1 COMPLEX KINASE 7, CHLOROPLASTIC"/>
    <property type="match status" value="1"/>
</dbReference>
<keyword evidence="4" id="KW-0808">Transferase</keyword>
<dbReference type="KEGG" id="qsa:O6P43_014459"/>
<comment type="caution">
    <text evidence="4">The sequence shown here is derived from an EMBL/GenBank/DDBJ whole genome shotgun (WGS) entry which is preliminary data.</text>
</comment>
<gene>
    <name evidence="4" type="ORF">O6P43_014459</name>
</gene>
<dbReference type="InterPro" id="IPR011009">
    <property type="entry name" value="Kinase-like_dom_sf"/>
</dbReference>
<evidence type="ECO:0000313" key="4">
    <source>
        <dbReference type="EMBL" id="KAJ7964685.1"/>
    </source>
</evidence>
<dbReference type="SUPFAM" id="SSF56112">
    <property type="entry name" value="Protein kinase-like (PK-like)"/>
    <property type="match status" value="1"/>
</dbReference>
<dbReference type="PANTHER" id="PTHR10566">
    <property type="entry name" value="CHAPERONE-ACTIVITY OF BC1 COMPLEX CABC1 -RELATED"/>
    <property type="match status" value="1"/>
</dbReference>
<dbReference type="Proteomes" id="UP001163823">
    <property type="component" value="Chromosome 6"/>
</dbReference>
<evidence type="ECO:0000313" key="5">
    <source>
        <dbReference type="Proteomes" id="UP001163823"/>
    </source>
</evidence>
<organism evidence="4 5">
    <name type="scientific">Quillaja saponaria</name>
    <name type="common">Soap bark tree</name>
    <dbReference type="NCBI Taxonomy" id="32244"/>
    <lineage>
        <taxon>Eukaryota</taxon>
        <taxon>Viridiplantae</taxon>
        <taxon>Streptophyta</taxon>
        <taxon>Embryophyta</taxon>
        <taxon>Tracheophyta</taxon>
        <taxon>Spermatophyta</taxon>
        <taxon>Magnoliopsida</taxon>
        <taxon>eudicotyledons</taxon>
        <taxon>Gunneridae</taxon>
        <taxon>Pentapetalae</taxon>
        <taxon>rosids</taxon>
        <taxon>fabids</taxon>
        <taxon>Fabales</taxon>
        <taxon>Quillajaceae</taxon>
        <taxon>Quillaja</taxon>
    </lineage>
</organism>
<keyword evidence="2" id="KW-0472">Membrane</keyword>
<dbReference type="GO" id="GO:0016020">
    <property type="term" value="C:membrane"/>
    <property type="evidence" value="ECO:0007669"/>
    <property type="project" value="GOC"/>
</dbReference>
<dbReference type="CDD" id="cd05121">
    <property type="entry name" value="ABC1_ADCK3-like"/>
    <property type="match status" value="1"/>
</dbReference>
<reference evidence="4" key="1">
    <citation type="journal article" date="2023" name="Science">
        <title>Elucidation of the pathway for biosynthesis of saponin adjuvants from the soapbark tree.</title>
        <authorList>
            <person name="Reed J."/>
            <person name="Orme A."/>
            <person name="El-Demerdash A."/>
            <person name="Owen C."/>
            <person name="Martin L.B.B."/>
            <person name="Misra R.C."/>
            <person name="Kikuchi S."/>
            <person name="Rejzek M."/>
            <person name="Martin A.C."/>
            <person name="Harkess A."/>
            <person name="Leebens-Mack J."/>
            <person name="Louveau T."/>
            <person name="Stephenson M.J."/>
            <person name="Osbourn A."/>
        </authorList>
    </citation>
    <scope>NUCLEOTIDE SEQUENCE</scope>
    <source>
        <strain evidence="4">S10</strain>
    </source>
</reference>
<evidence type="ECO:0000259" key="3">
    <source>
        <dbReference type="Pfam" id="PF03109"/>
    </source>
</evidence>
<dbReference type="InterPro" id="IPR050154">
    <property type="entry name" value="UbiB_kinase"/>
</dbReference>
<comment type="similarity">
    <text evidence="1">Belongs to the protein kinase superfamily. ADCK protein kinase family.</text>
</comment>
<feature type="transmembrane region" description="Helical" evidence="2">
    <location>
        <begin position="674"/>
        <end position="691"/>
    </location>
</feature>
<dbReference type="InterPro" id="IPR004147">
    <property type="entry name" value="ABC1_dom"/>
</dbReference>
<keyword evidence="5" id="KW-1185">Reference proteome</keyword>
<dbReference type="EMBL" id="JARAOO010000006">
    <property type="protein sequence ID" value="KAJ7964685.1"/>
    <property type="molecule type" value="Genomic_DNA"/>
</dbReference>
<dbReference type="EMBL" id="JARAOO010000006">
    <property type="protein sequence ID" value="KAJ7964684.1"/>
    <property type="molecule type" value="Genomic_DNA"/>
</dbReference>